<gene>
    <name evidence="2" type="ORF">PCOR1329_LOCUS27155</name>
</gene>
<evidence type="ECO:0000256" key="1">
    <source>
        <dbReference type="SAM" id="MobiDB-lite"/>
    </source>
</evidence>
<feature type="region of interest" description="Disordered" evidence="1">
    <location>
        <begin position="36"/>
        <end position="55"/>
    </location>
</feature>
<proteinExistence type="predicted"/>
<evidence type="ECO:0000313" key="2">
    <source>
        <dbReference type="EMBL" id="CAK0827673.1"/>
    </source>
</evidence>
<accession>A0ABN9S726</accession>
<organism evidence="2 3">
    <name type="scientific">Prorocentrum cordatum</name>
    <dbReference type="NCBI Taxonomy" id="2364126"/>
    <lineage>
        <taxon>Eukaryota</taxon>
        <taxon>Sar</taxon>
        <taxon>Alveolata</taxon>
        <taxon>Dinophyceae</taxon>
        <taxon>Prorocentrales</taxon>
        <taxon>Prorocentraceae</taxon>
        <taxon>Prorocentrum</taxon>
    </lineage>
</organism>
<dbReference type="Proteomes" id="UP001189429">
    <property type="component" value="Unassembled WGS sequence"/>
</dbReference>
<reference evidence="2" key="1">
    <citation type="submission" date="2023-10" db="EMBL/GenBank/DDBJ databases">
        <authorList>
            <person name="Chen Y."/>
            <person name="Shah S."/>
            <person name="Dougan E. K."/>
            <person name="Thang M."/>
            <person name="Chan C."/>
        </authorList>
    </citation>
    <scope>NUCLEOTIDE SEQUENCE [LARGE SCALE GENOMIC DNA]</scope>
</reference>
<protein>
    <submittedName>
        <fullName evidence="2">Uncharacterized protein</fullName>
    </submittedName>
</protein>
<name>A0ABN9S726_9DINO</name>
<sequence length="123" mass="12079">GLAAAVATELVPLLTNGSPAPAVAAVLLERLPSAAGAAGPSEAAPPPVAGPALEPEQGSGMLLAWSVAVSELVVLVCCCAAARLRRHAGVSPPPSWDGRDLVGSARRRGGGVVRCGALSSDRA</sequence>
<feature type="non-terminal residue" evidence="2">
    <location>
        <position position="1"/>
    </location>
</feature>
<keyword evidence="3" id="KW-1185">Reference proteome</keyword>
<evidence type="ECO:0000313" key="3">
    <source>
        <dbReference type="Proteomes" id="UP001189429"/>
    </source>
</evidence>
<dbReference type="EMBL" id="CAUYUJ010009789">
    <property type="protein sequence ID" value="CAK0827673.1"/>
    <property type="molecule type" value="Genomic_DNA"/>
</dbReference>
<comment type="caution">
    <text evidence="2">The sequence shown here is derived from an EMBL/GenBank/DDBJ whole genome shotgun (WGS) entry which is preliminary data.</text>
</comment>